<reference evidence="7 8" key="2">
    <citation type="journal article" date="2011" name="Stand. Genomic Sci.">
        <title>Complete genome sequence of Paludibacter propionicigenes type strain (WB4).</title>
        <authorList>
            <person name="Gronow S."/>
            <person name="Munk C."/>
            <person name="Lapidus A."/>
            <person name="Nolan M."/>
            <person name="Lucas S."/>
            <person name="Hammon N."/>
            <person name="Deshpande S."/>
            <person name="Cheng J.F."/>
            <person name="Tapia R."/>
            <person name="Han C."/>
            <person name="Goodwin L."/>
            <person name="Pitluck S."/>
            <person name="Liolios K."/>
            <person name="Ivanova N."/>
            <person name="Mavromatis K."/>
            <person name="Mikhailova N."/>
            <person name="Pati A."/>
            <person name="Chen A."/>
            <person name="Palaniappan K."/>
            <person name="Land M."/>
            <person name="Hauser L."/>
            <person name="Chang Y.J."/>
            <person name="Jeffries C.D."/>
            <person name="Brambilla E."/>
            <person name="Rohde M."/>
            <person name="Goker M."/>
            <person name="Detter J.C."/>
            <person name="Woyke T."/>
            <person name="Bristow J."/>
            <person name="Eisen J.A."/>
            <person name="Markowitz V."/>
            <person name="Hugenholtz P."/>
            <person name="Kyrpides N.C."/>
            <person name="Klenk H.P."/>
        </authorList>
    </citation>
    <scope>NUCLEOTIDE SEQUENCE [LARGE SCALE GENOMIC DNA]</scope>
    <source>
        <strain evidence="8">DSM 17365 / JCM 13257 / WB4</strain>
    </source>
</reference>
<feature type="domain" description="VWFA" evidence="6">
    <location>
        <begin position="89"/>
        <end position="281"/>
    </location>
</feature>
<organism evidence="7 8">
    <name type="scientific">Paludibacter propionicigenes (strain DSM 17365 / JCM 13257 / WB4)</name>
    <dbReference type="NCBI Taxonomy" id="694427"/>
    <lineage>
        <taxon>Bacteria</taxon>
        <taxon>Pseudomonadati</taxon>
        <taxon>Bacteroidota</taxon>
        <taxon>Bacteroidia</taxon>
        <taxon>Bacteroidales</taxon>
        <taxon>Paludibacteraceae</taxon>
        <taxon>Paludibacter</taxon>
    </lineage>
</organism>
<evidence type="ECO:0000256" key="5">
    <source>
        <dbReference type="SAM" id="Phobius"/>
    </source>
</evidence>
<gene>
    <name evidence="7" type="ordered locus">Palpr_1165</name>
</gene>
<evidence type="ECO:0000313" key="8">
    <source>
        <dbReference type="Proteomes" id="UP000008718"/>
    </source>
</evidence>
<dbReference type="AlphaFoldDB" id="E4T3L8"/>
<feature type="transmembrane region" description="Helical" evidence="5">
    <location>
        <begin position="57"/>
        <end position="76"/>
    </location>
</feature>
<dbReference type="Pfam" id="PF00092">
    <property type="entry name" value="VWA"/>
    <property type="match status" value="1"/>
</dbReference>
<dbReference type="Gene3D" id="3.40.50.410">
    <property type="entry name" value="von Willebrand factor, type A domain"/>
    <property type="match status" value="1"/>
</dbReference>
<dbReference type="NCBIfam" id="TIGR02226">
    <property type="entry name" value="two_anch"/>
    <property type="match status" value="1"/>
</dbReference>
<dbReference type="SUPFAM" id="SSF53300">
    <property type="entry name" value="vWA-like"/>
    <property type="match status" value="1"/>
</dbReference>
<feature type="transmembrane region" description="Helical" evidence="5">
    <location>
        <begin position="6"/>
        <end position="24"/>
    </location>
</feature>
<dbReference type="InterPro" id="IPR036465">
    <property type="entry name" value="vWFA_dom_sf"/>
</dbReference>
<evidence type="ECO:0000313" key="7">
    <source>
        <dbReference type="EMBL" id="ADQ79312.1"/>
    </source>
</evidence>
<evidence type="ECO:0000259" key="6">
    <source>
        <dbReference type="PROSITE" id="PS50234"/>
    </source>
</evidence>
<keyword evidence="2 5" id="KW-0812">Transmembrane</keyword>
<keyword evidence="1" id="KW-1003">Cell membrane</keyword>
<evidence type="ECO:0000256" key="3">
    <source>
        <dbReference type="ARBA" id="ARBA00022989"/>
    </source>
</evidence>
<evidence type="ECO:0000256" key="4">
    <source>
        <dbReference type="ARBA" id="ARBA00023136"/>
    </source>
</evidence>
<evidence type="ECO:0000256" key="2">
    <source>
        <dbReference type="ARBA" id="ARBA00022692"/>
    </source>
</evidence>
<dbReference type="STRING" id="694427.Palpr_1165"/>
<keyword evidence="3 5" id="KW-1133">Transmembrane helix</keyword>
<feature type="transmembrane region" description="Helical" evidence="5">
    <location>
        <begin position="301"/>
        <end position="318"/>
    </location>
</feature>
<dbReference type="PANTHER" id="PTHR22550">
    <property type="entry name" value="SPORE GERMINATION PROTEIN"/>
    <property type="match status" value="1"/>
</dbReference>
<dbReference type="eggNOG" id="COG2304">
    <property type="taxonomic scope" value="Bacteria"/>
</dbReference>
<accession>E4T3L8</accession>
<sequence>MTFHNPEYLFLLLLLIPIVFWYVWELHKSDASLQISAHRNLKQFPQSKKIKLRHIPFVLRILVIACLIIALARPQASNSWRTQNTEGIDIMMALDISSTMLAGDIKPTRLEAAKSVATEFILSRPNDNIGLVIFARESFTQCPLTTDHAVLVNLFNGVNNGMIEDGTAIGLGLANAVNRIKDGKSKSKVIILLTDGSNNSGDIAPITAAEIAKTFGIRIYTIGVGTHGVINIPVSTPMGIQYQRVQSEFDAKSLENIANLTGGKYFGATDNSKLRNIYQEIDKLEKTRIKIQQYSKKDEQFYLFSIFAFVFLILEILLRNTVFRKIP</sequence>
<dbReference type="SMART" id="SM00327">
    <property type="entry name" value="VWA"/>
    <property type="match status" value="1"/>
</dbReference>
<dbReference type="Pfam" id="PF07584">
    <property type="entry name" value="BatA"/>
    <property type="match status" value="1"/>
</dbReference>
<dbReference type="OrthoDB" id="6206554at2"/>
<dbReference type="RefSeq" id="WP_013444681.1">
    <property type="nucleotide sequence ID" value="NC_014734.1"/>
</dbReference>
<name>E4T3L8_PALPW</name>
<proteinExistence type="predicted"/>
<dbReference type="PANTHER" id="PTHR22550:SF5">
    <property type="entry name" value="LEUCINE ZIPPER PROTEIN 4"/>
    <property type="match status" value="1"/>
</dbReference>
<dbReference type="KEGG" id="ppn:Palpr_1165"/>
<keyword evidence="4 5" id="KW-0472">Membrane</keyword>
<dbReference type="InterPro" id="IPR033881">
    <property type="entry name" value="vWA_BatA_type"/>
</dbReference>
<dbReference type="Proteomes" id="UP000008718">
    <property type="component" value="Chromosome"/>
</dbReference>
<reference key="1">
    <citation type="submission" date="2010-11" db="EMBL/GenBank/DDBJ databases">
        <title>The complete genome of Paludibacter propionicigenes DSM 17365.</title>
        <authorList>
            <consortium name="US DOE Joint Genome Institute (JGI-PGF)"/>
            <person name="Lucas S."/>
            <person name="Copeland A."/>
            <person name="Lapidus A."/>
            <person name="Bruce D."/>
            <person name="Goodwin L."/>
            <person name="Pitluck S."/>
            <person name="Kyrpides N."/>
            <person name="Mavromatis K."/>
            <person name="Ivanova N."/>
            <person name="Munk A.C."/>
            <person name="Brettin T."/>
            <person name="Detter J.C."/>
            <person name="Han C."/>
            <person name="Tapia R."/>
            <person name="Land M."/>
            <person name="Hauser L."/>
            <person name="Markowitz V."/>
            <person name="Cheng J.-F."/>
            <person name="Hugenholtz P."/>
            <person name="Woyke T."/>
            <person name="Wu D."/>
            <person name="Gronow S."/>
            <person name="Wellnitz S."/>
            <person name="Brambilla E."/>
            <person name="Klenk H.-P."/>
            <person name="Eisen J.A."/>
        </authorList>
    </citation>
    <scope>NUCLEOTIDE SEQUENCE</scope>
    <source>
        <strain>WB4</strain>
    </source>
</reference>
<dbReference type="InterPro" id="IPR050768">
    <property type="entry name" value="UPF0353/GerABKA_families"/>
</dbReference>
<dbReference type="CDD" id="cd01467">
    <property type="entry name" value="vWA_BatA_type"/>
    <property type="match status" value="1"/>
</dbReference>
<dbReference type="InterPro" id="IPR011933">
    <property type="entry name" value="Double_TM_dom"/>
</dbReference>
<dbReference type="InterPro" id="IPR002035">
    <property type="entry name" value="VWF_A"/>
</dbReference>
<dbReference type="InterPro" id="IPR024163">
    <property type="entry name" value="Aerotolerance_reg_N"/>
</dbReference>
<keyword evidence="8" id="KW-1185">Reference proteome</keyword>
<evidence type="ECO:0000256" key="1">
    <source>
        <dbReference type="ARBA" id="ARBA00022475"/>
    </source>
</evidence>
<dbReference type="HOGENOM" id="CLU_024570_0_0_10"/>
<protein>
    <submittedName>
        <fullName evidence="7">von Willebrand factor type A</fullName>
    </submittedName>
</protein>
<dbReference type="PROSITE" id="PS50234">
    <property type="entry name" value="VWFA"/>
    <property type="match status" value="1"/>
</dbReference>
<dbReference type="EMBL" id="CP002345">
    <property type="protein sequence ID" value="ADQ79312.1"/>
    <property type="molecule type" value="Genomic_DNA"/>
</dbReference>